<gene>
    <name evidence="1" type="ORF">ALGA_0790</name>
</gene>
<evidence type="ECO:0000313" key="1">
    <source>
        <dbReference type="EMBL" id="BAX79179.1"/>
    </source>
</evidence>
<dbReference type="OrthoDB" id="1122172at2"/>
<reference evidence="2" key="2">
    <citation type="journal article" date="2020" name="Antonie Van Leeuwenhoek">
        <title>Labilibaculum antarcticum sp. nov., a novel facultative anaerobic, psychrotorelant bacterium isolated from marine sediment of Antarctica.</title>
        <authorList>
            <person name="Watanabe M."/>
            <person name="Kojima H."/>
            <person name="Fukui M."/>
        </authorList>
    </citation>
    <scope>NUCLEOTIDE SEQUENCE [LARGE SCALE GENOMIC DNA]</scope>
    <source>
        <strain evidence="2">SPP2</strain>
    </source>
</reference>
<dbReference type="KEGG" id="mbas:ALGA_0790"/>
<dbReference type="AlphaFoldDB" id="A0A1Y1CFN9"/>
<dbReference type="RefSeq" id="WP_096428107.1">
    <property type="nucleotide sequence ID" value="NZ_AP018042.1"/>
</dbReference>
<proteinExistence type="predicted"/>
<dbReference type="EMBL" id="AP018042">
    <property type="protein sequence ID" value="BAX79179.1"/>
    <property type="molecule type" value="Genomic_DNA"/>
</dbReference>
<accession>A0A1Y1CFN9</accession>
<dbReference type="Proteomes" id="UP000218267">
    <property type="component" value="Chromosome"/>
</dbReference>
<keyword evidence="2" id="KW-1185">Reference proteome</keyword>
<evidence type="ECO:0000313" key="2">
    <source>
        <dbReference type="Proteomes" id="UP000218267"/>
    </source>
</evidence>
<organism evidence="1 2">
    <name type="scientific">Labilibaculum antarcticum</name>
    <dbReference type="NCBI Taxonomy" id="1717717"/>
    <lineage>
        <taxon>Bacteria</taxon>
        <taxon>Pseudomonadati</taxon>
        <taxon>Bacteroidota</taxon>
        <taxon>Bacteroidia</taxon>
        <taxon>Marinilabiliales</taxon>
        <taxon>Marinifilaceae</taxon>
        <taxon>Labilibaculum</taxon>
    </lineage>
</organism>
<reference evidence="1 2" key="1">
    <citation type="journal article" date="2018" name="Mar. Genomics">
        <title>Complete genome sequence of Marinifilaceae bacterium strain SPP2, isolated from the Antarctic marine sediment.</title>
        <authorList>
            <person name="Watanabe M."/>
            <person name="Kojima H."/>
            <person name="Fukui M."/>
        </authorList>
    </citation>
    <scope>NUCLEOTIDE SEQUENCE [LARGE SCALE GENOMIC DNA]</scope>
    <source>
        <strain evidence="1 2">SPP2</strain>
    </source>
</reference>
<name>A0A1Y1CFN9_9BACT</name>
<protein>
    <submittedName>
        <fullName evidence="1">Uncharacterized protein</fullName>
    </submittedName>
</protein>
<sequence>MAKKNRIVSFNKMEPELLNLVRKTFPLGYEEMVKLFNLGVGRSFYAFDLITEECNYLIKVDVDVDFPVIGNDDEATKD</sequence>